<dbReference type="GO" id="GO:0005634">
    <property type="term" value="C:nucleus"/>
    <property type="evidence" value="ECO:0007669"/>
    <property type="project" value="UniProtKB-SubCell"/>
</dbReference>
<evidence type="ECO:0000256" key="4">
    <source>
        <dbReference type="ARBA" id="ARBA00023054"/>
    </source>
</evidence>
<keyword evidence="2" id="KW-0677">Repeat</keyword>
<keyword evidence="5" id="KW-0539">Nucleus</keyword>
<dbReference type="SUPFAM" id="SSF48452">
    <property type="entry name" value="TPR-like"/>
    <property type="match status" value="1"/>
</dbReference>
<protein>
    <submittedName>
        <fullName evidence="7">(wild Malaysian banana) hypothetical protein</fullName>
    </submittedName>
</protein>
<dbReference type="InterPro" id="IPR044961">
    <property type="entry name" value="MS5/SDI1"/>
</dbReference>
<dbReference type="AlphaFoldDB" id="A0A8D7BD09"/>
<accession>A0A8D7BD09</accession>
<dbReference type="PANTHER" id="PTHR36326:SF2">
    <property type="entry name" value="PROTEIN SULFUR DEFICIENCY-INDUCED 2"/>
    <property type="match status" value="1"/>
</dbReference>
<dbReference type="Gene3D" id="1.25.40.10">
    <property type="entry name" value="Tetratricopeptide repeat domain"/>
    <property type="match status" value="1"/>
</dbReference>
<dbReference type="Pfam" id="PF14559">
    <property type="entry name" value="TPR_19"/>
    <property type="match status" value="1"/>
</dbReference>
<keyword evidence="3" id="KW-0802">TPR repeat</keyword>
<sequence length="325" mass="36693">MESESRGKRGEMEGGNWKRSGGGEKKDLLHVIHKVPPGNSPYVRAKQLQLVEKDPEAAILWFWKAINGRDRVDSALKDMAVVMKQQDRAEEAVEAIRSFRHLCSKQAQESLDNLLIDLYKKCGMVEEQIELLKQKLRMIHMGEAFNGKATKTARSHGKKFQISIKRETARILVEHLLPSTATHSGSHRITDGNLGWAYMQQNNYAAAEVVYRKAQMIEPDANKACNLGLCLMKQGRLDEARRALEDVTHGRFSAAGDGTSSKNKAEELLREIEVRPATSTSEVGLAIEDEIMERIELVLNEWVPSRSKRLPIFEEISAFRDRIAC</sequence>
<evidence type="ECO:0000256" key="1">
    <source>
        <dbReference type="ARBA" id="ARBA00004123"/>
    </source>
</evidence>
<evidence type="ECO:0000256" key="6">
    <source>
        <dbReference type="SAM" id="MobiDB-lite"/>
    </source>
</evidence>
<comment type="subcellular location">
    <subcellularLocation>
        <location evidence="1">Nucleus</location>
    </subcellularLocation>
</comment>
<organism evidence="7">
    <name type="scientific">Musa acuminata subsp. malaccensis</name>
    <name type="common">Wild banana</name>
    <name type="synonym">Musa malaccensis</name>
    <dbReference type="NCBI Taxonomy" id="214687"/>
    <lineage>
        <taxon>Eukaryota</taxon>
        <taxon>Viridiplantae</taxon>
        <taxon>Streptophyta</taxon>
        <taxon>Embryophyta</taxon>
        <taxon>Tracheophyta</taxon>
        <taxon>Spermatophyta</taxon>
        <taxon>Magnoliopsida</taxon>
        <taxon>Liliopsida</taxon>
        <taxon>Zingiberales</taxon>
        <taxon>Musaceae</taxon>
        <taxon>Musa</taxon>
    </lineage>
</organism>
<name>A0A8D7BD09_MUSAM</name>
<gene>
    <name evidence="7" type="ORF">GSMUA_74240.1</name>
</gene>
<keyword evidence="4" id="KW-0175">Coiled coil</keyword>
<feature type="region of interest" description="Disordered" evidence="6">
    <location>
        <begin position="1"/>
        <end position="23"/>
    </location>
</feature>
<evidence type="ECO:0000256" key="2">
    <source>
        <dbReference type="ARBA" id="ARBA00022737"/>
    </source>
</evidence>
<evidence type="ECO:0000256" key="3">
    <source>
        <dbReference type="ARBA" id="ARBA00022803"/>
    </source>
</evidence>
<proteinExistence type="predicted"/>
<evidence type="ECO:0000256" key="5">
    <source>
        <dbReference type="ARBA" id="ARBA00023242"/>
    </source>
</evidence>
<reference evidence="7" key="1">
    <citation type="submission" date="2021-03" db="EMBL/GenBank/DDBJ databases">
        <authorList>
            <consortium name="Genoscope - CEA"/>
            <person name="William W."/>
        </authorList>
    </citation>
    <scope>NUCLEOTIDE SEQUENCE</scope>
    <source>
        <strain evidence="7">Doubled-haploid Pahang</strain>
    </source>
</reference>
<dbReference type="EMBL" id="HG996467">
    <property type="protein sequence ID" value="CAG1862530.1"/>
    <property type="molecule type" value="Genomic_DNA"/>
</dbReference>
<evidence type="ECO:0000313" key="7">
    <source>
        <dbReference type="EMBL" id="CAG1862530.1"/>
    </source>
</evidence>
<feature type="compositionally biased region" description="Basic and acidic residues" evidence="6">
    <location>
        <begin position="1"/>
        <end position="12"/>
    </location>
</feature>
<dbReference type="PANTHER" id="PTHR36326">
    <property type="entry name" value="PROTEIN POLLENLESS 3-LIKE 2"/>
    <property type="match status" value="1"/>
</dbReference>
<dbReference type="InterPro" id="IPR011990">
    <property type="entry name" value="TPR-like_helical_dom_sf"/>
</dbReference>